<organism evidence="2 3">
    <name type="scientific">Rickettsia asiatica</name>
    <dbReference type="NCBI Taxonomy" id="238800"/>
    <lineage>
        <taxon>Bacteria</taxon>
        <taxon>Pseudomonadati</taxon>
        <taxon>Pseudomonadota</taxon>
        <taxon>Alphaproteobacteria</taxon>
        <taxon>Rickettsiales</taxon>
        <taxon>Rickettsiaceae</taxon>
        <taxon>Rickettsieae</taxon>
        <taxon>Rickettsia</taxon>
        <taxon>spotted fever group</taxon>
    </lineage>
</organism>
<dbReference type="RefSeq" id="WP_232049160.1">
    <property type="nucleotide sequence ID" value="NZ_AP019563.1"/>
</dbReference>
<dbReference type="AlphaFoldDB" id="A0A510GAL7"/>
<keyword evidence="1" id="KW-0040">ANK repeat</keyword>
<protein>
    <submittedName>
        <fullName evidence="2">Uncharacterized protein</fullName>
    </submittedName>
</protein>
<dbReference type="SMART" id="SM00248">
    <property type="entry name" value="ANK"/>
    <property type="match status" value="1"/>
</dbReference>
<dbReference type="EMBL" id="AP019563">
    <property type="protein sequence ID" value="BBJ31885.1"/>
    <property type="molecule type" value="Genomic_DNA"/>
</dbReference>
<feature type="repeat" description="ANK" evidence="1">
    <location>
        <begin position="71"/>
        <end position="103"/>
    </location>
</feature>
<evidence type="ECO:0000256" key="1">
    <source>
        <dbReference type="PROSITE-ProRule" id="PRU00023"/>
    </source>
</evidence>
<sequence length="116" mass="12767">MPKSYINRYGFENVLKEAISFDKVDVVKGLNELRAVSTTELFSTSSNNALKVATWLVEEKKANVNMCSNIFKDTPLNLAARYGHYKVAEYLIAKGAAVNGNEGAWLGSPLYEAVST</sequence>
<evidence type="ECO:0000313" key="2">
    <source>
        <dbReference type="EMBL" id="BBJ31885.1"/>
    </source>
</evidence>
<proteinExistence type="predicted"/>
<dbReference type="SUPFAM" id="SSF48403">
    <property type="entry name" value="Ankyrin repeat"/>
    <property type="match status" value="1"/>
</dbReference>
<reference evidence="2 3" key="1">
    <citation type="submission" date="2019-04" db="EMBL/GenBank/DDBJ databases">
        <title>Draft genome sequence of Rickettsia asiatica Maytaro1284.</title>
        <authorList>
            <person name="Thu M."/>
            <person name="Qiu Y."/>
            <person name="Nakao R."/>
        </authorList>
    </citation>
    <scope>NUCLEOTIDE SEQUENCE [LARGE SCALE GENOMIC DNA]</scope>
    <source>
        <strain evidence="2 3">Maytaro1284</strain>
    </source>
</reference>
<keyword evidence="3" id="KW-1185">Reference proteome</keyword>
<dbReference type="InterPro" id="IPR002110">
    <property type="entry name" value="Ankyrin_rpt"/>
</dbReference>
<dbReference type="PROSITE" id="PS50088">
    <property type="entry name" value="ANK_REPEAT"/>
    <property type="match status" value="1"/>
</dbReference>
<dbReference type="Pfam" id="PF13637">
    <property type="entry name" value="Ank_4"/>
    <property type="match status" value="1"/>
</dbReference>
<gene>
    <name evidence="2" type="ORF">RAS_09940</name>
</gene>
<dbReference type="PROSITE" id="PS50297">
    <property type="entry name" value="ANK_REP_REGION"/>
    <property type="match status" value="1"/>
</dbReference>
<accession>A0A510GAL7</accession>
<dbReference type="KEGG" id="ras:RAS_09940"/>
<dbReference type="InterPro" id="IPR036770">
    <property type="entry name" value="Ankyrin_rpt-contain_sf"/>
</dbReference>
<evidence type="ECO:0000313" key="3">
    <source>
        <dbReference type="Proteomes" id="UP000321183"/>
    </source>
</evidence>
<dbReference type="Gene3D" id="1.25.40.20">
    <property type="entry name" value="Ankyrin repeat-containing domain"/>
    <property type="match status" value="1"/>
</dbReference>
<dbReference type="Proteomes" id="UP000321183">
    <property type="component" value="Chromosome"/>
</dbReference>
<name>A0A510GAL7_9RICK</name>